<organism evidence="2 3">
    <name type="scientific">Steinernema carpocapsae</name>
    <name type="common">Entomopathogenic nematode</name>
    <dbReference type="NCBI Taxonomy" id="34508"/>
    <lineage>
        <taxon>Eukaryota</taxon>
        <taxon>Metazoa</taxon>
        <taxon>Ecdysozoa</taxon>
        <taxon>Nematoda</taxon>
        <taxon>Chromadorea</taxon>
        <taxon>Rhabditida</taxon>
        <taxon>Tylenchina</taxon>
        <taxon>Panagrolaimomorpha</taxon>
        <taxon>Strongyloidoidea</taxon>
        <taxon>Steinernematidae</taxon>
        <taxon>Steinernema</taxon>
    </lineage>
</organism>
<dbReference type="AlphaFoldDB" id="A0A4U5ML01"/>
<reference evidence="2 3" key="1">
    <citation type="journal article" date="2015" name="Genome Biol.">
        <title>Comparative genomics of Steinernema reveals deeply conserved gene regulatory networks.</title>
        <authorList>
            <person name="Dillman A.R."/>
            <person name="Macchietto M."/>
            <person name="Porter C.F."/>
            <person name="Rogers A."/>
            <person name="Williams B."/>
            <person name="Antoshechkin I."/>
            <person name="Lee M.M."/>
            <person name="Goodwin Z."/>
            <person name="Lu X."/>
            <person name="Lewis E.E."/>
            <person name="Goodrich-Blair H."/>
            <person name="Stock S.P."/>
            <person name="Adams B.J."/>
            <person name="Sternberg P.W."/>
            <person name="Mortazavi A."/>
        </authorList>
    </citation>
    <scope>NUCLEOTIDE SEQUENCE [LARGE SCALE GENOMIC DNA]</scope>
    <source>
        <strain evidence="2 3">ALL</strain>
    </source>
</reference>
<keyword evidence="3" id="KW-1185">Reference proteome</keyword>
<protein>
    <submittedName>
        <fullName evidence="2">Uncharacterized protein</fullName>
    </submittedName>
</protein>
<name>A0A4U5ML01_STECR</name>
<evidence type="ECO:0000313" key="2">
    <source>
        <dbReference type="EMBL" id="TKR70091.1"/>
    </source>
</evidence>
<evidence type="ECO:0000313" key="3">
    <source>
        <dbReference type="Proteomes" id="UP000298663"/>
    </source>
</evidence>
<feature type="region of interest" description="Disordered" evidence="1">
    <location>
        <begin position="21"/>
        <end position="100"/>
    </location>
</feature>
<dbReference type="OrthoDB" id="10265668at2759"/>
<comment type="caution">
    <text evidence="2">The sequence shown here is derived from an EMBL/GenBank/DDBJ whole genome shotgun (WGS) entry which is preliminary data.</text>
</comment>
<dbReference type="Proteomes" id="UP000298663">
    <property type="component" value="Unassembled WGS sequence"/>
</dbReference>
<proteinExistence type="predicted"/>
<gene>
    <name evidence="2" type="ORF">L596_022158</name>
</gene>
<dbReference type="EMBL" id="AZBU02000007">
    <property type="protein sequence ID" value="TKR70091.1"/>
    <property type="molecule type" value="Genomic_DNA"/>
</dbReference>
<sequence length="118" mass="13272">MGRPVFLSVLQFNVFLPLLHRRSQDGPLAAPKPFSKQKPRSERPTPQSTQQKPRPGSRISGLQKWIAQSEEEDAQEKQQCLRPRPREGRDPGALEGRGARSYRLQVVDGVAERCGADE</sequence>
<reference evidence="2 3" key="2">
    <citation type="journal article" date="2019" name="G3 (Bethesda)">
        <title>Hybrid Assembly of the Genome of the Entomopathogenic Nematode Steinernema carpocapsae Identifies the X-Chromosome.</title>
        <authorList>
            <person name="Serra L."/>
            <person name="Macchietto M."/>
            <person name="Macias-Munoz A."/>
            <person name="McGill C.J."/>
            <person name="Rodriguez I.M."/>
            <person name="Rodriguez B."/>
            <person name="Murad R."/>
            <person name="Mortazavi A."/>
        </authorList>
    </citation>
    <scope>NUCLEOTIDE SEQUENCE [LARGE SCALE GENOMIC DNA]</scope>
    <source>
        <strain evidence="2 3">ALL</strain>
    </source>
</reference>
<accession>A0A4U5ML01</accession>
<evidence type="ECO:0000256" key="1">
    <source>
        <dbReference type="SAM" id="MobiDB-lite"/>
    </source>
</evidence>